<gene>
    <name evidence="2" type="ORF">ACFQJ6_11005</name>
</gene>
<dbReference type="GeneID" id="79302790"/>
<comment type="caution">
    <text evidence="2">The sequence shown here is derived from an EMBL/GenBank/DDBJ whole genome shotgun (WGS) entry which is preliminary data.</text>
</comment>
<dbReference type="InterPro" id="IPR013766">
    <property type="entry name" value="Thioredoxin_domain"/>
</dbReference>
<feature type="domain" description="Thioredoxin" evidence="1">
    <location>
        <begin position="34"/>
        <end position="126"/>
    </location>
</feature>
<sequence length="131" mass="14577">MNDEDLAEVRERKKRALMQENGLGAPSSPVYVDGSKNFEQSVAAHEVVLVHYYADGGAGQRLHPIVESVARETFAAVAKVNVVHHQKLALEQGIGGTPTFDLFADGERQERVRGRVEKDELVELVEEYTQF</sequence>
<evidence type="ECO:0000259" key="1">
    <source>
        <dbReference type="Pfam" id="PF00085"/>
    </source>
</evidence>
<dbReference type="PANTHER" id="PTHR45663">
    <property type="entry name" value="GEO12009P1"/>
    <property type="match status" value="1"/>
</dbReference>
<proteinExistence type="predicted"/>
<accession>A0ABD5WJ62</accession>
<dbReference type="CDD" id="cd02947">
    <property type="entry name" value="TRX_family"/>
    <property type="match status" value="1"/>
</dbReference>
<dbReference type="InterPro" id="IPR036249">
    <property type="entry name" value="Thioredoxin-like_sf"/>
</dbReference>
<protein>
    <submittedName>
        <fullName evidence="2">Thioredoxin family protein</fullName>
    </submittedName>
</protein>
<dbReference type="AlphaFoldDB" id="A0ABD5WJ62"/>
<dbReference type="Gene3D" id="3.40.30.10">
    <property type="entry name" value="Glutaredoxin"/>
    <property type="match status" value="1"/>
</dbReference>
<dbReference type="Pfam" id="PF00085">
    <property type="entry name" value="Thioredoxin"/>
    <property type="match status" value="1"/>
</dbReference>
<evidence type="ECO:0000313" key="2">
    <source>
        <dbReference type="EMBL" id="MFC7080572.1"/>
    </source>
</evidence>
<reference evidence="2 3" key="1">
    <citation type="journal article" date="2019" name="Int. J. Syst. Evol. Microbiol.">
        <title>The Global Catalogue of Microorganisms (GCM) 10K type strain sequencing project: providing services to taxonomists for standard genome sequencing and annotation.</title>
        <authorList>
            <consortium name="The Broad Institute Genomics Platform"/>
            <consortium name="The Broad Institute Genome Sequencing Center for Infectious Disease"/>
            <person name="Wu L."/>
            <person name="Ma J."/>
        </authorList>
    </citation>
    <scope>NUCLEOTIDE SEQUENCE [LARGE SCALE GENOMIC DNA]</scope>
    <source>
        <strain evidence="2 3">DT72</strain>
    </source>
</reference>
<evidence type="ECO:0000313" key="3">
    <source>
        <dbReference type="Proteomes" id="UP001596407"/>
    </source>
</evidence>
<dbReference type="RefSeq" id="WP_276281580.1">
    <property type="nucleotide sequence ID" value="NZ_CP119809.1"/>
</dbReference>
<organism evidence="2 3">
    <name type="scientific">Halorussus caseinilyticus</name>
    <dbReference type="NCBI Taxonomy" id="3034025"/>
    <lineage>
        <taxon>Archaea</taxon>
        <taxon>Methanobacteriati</taxon>
        <taxon>Methanobacteriota</taxon>
        <taxon>Stenosarchaea group</taxon>
        <taxon>Halobacteria</taxon>
        <taxon>Halobacteriales</taxon>
        <taxon>Haladaptataceae</taxon>
        <taxon>Halorussus</taxon>
    </lineage>
</organism>
<keyword evidence="3" id="KW-1185">Reference proteome</keyword>
<dbReference type="PANTHER" id="PTHR45663:SF11">
    <property type="entry name" value="GEO12009P1"/>
    <property type="match status" value="1"/>
</dbReference>
<name>A0ABD5WJ62_9EURY</name>
<dbReference type="SUPFAM" id="SSF52833">
    <property type="entry name" value="Thioredoxin-like"/>
    <property type="match status" value="1"/>
</dbReference>
<dbReference type="Proteomes" id="UP001596407">
    <property type="component" value="Unassembled WGS sequence"/>
</dbReference>
<dbReference type="EMBL" id="JBHSZH010000005">
    <property type="protein sequence ID" value="MFC7080572.1"/>
    <property type="molecule type" value="Genomic_DNA"/>
</dbReference>